<protein>
    <submittedName>
        <fullName evidence="2">Protoporphyrinogen oxidase</fullName>
    </submittedName>
</protein>
<dbReference type="PANTHER" id="PTHR38030">
    <property type="entry name" value="PROTOPORPHYRINOGEN IX DEHYDROGENASE [MENAQUINONE]"/>
    <property type="match status" value="1"/>
</dbReference>
<reference evidence="2 3" key="1">
    <citation type="submission" date="2018-08" db="EMBL/GenBank/DDBJ databases">
        <title>Proposal of Muricauda 72 sp.nov. and Muricauda NH166 sp.nov., isolated from seawater.</title>
        <authorList>
            <person name="Cheng H."/>
            <person name="Wu Y.-H."/>
            <person name="Guo L.-L."/>
            <person name="Xu X.-W."/>
        </authorList>
    </citation>
    <scope>NUCLEOTIDE SEQUENCE [LARGE SCALE GENOMIC DNA]</scope>
    <source>
        <strain evidence="2 3">KCTC 22173</strain>
    </source>
</reference>
<dbReference type="Pfam" id="PF12724">
    <property type="entry name" value="Flavodoxin_5"/>
    <property type="match status" value="1"/>
</dbReference>
<evidence type="ECO:0000313" key="2">
    <source>
        <dbReference type="EMBL" id="RIV38242.1"/>
    </source>
</evidence>
<dbReference type="AlphaFoldDB" id="A0A3A1NE61"/>
<feature type="domain" description="Flavodoxin" evidence="1">
    <location>
        <begin position="4"/>
        <end position="152"/>
    </location>
</feature>
<dbReference type="PANTHER" id="PTHR38030:SF2">
    <property type="entry name" value="PROTOPORPHYRINOGEN IX DEHYDROGENASE [QUINONE]"/>
    <property type="match status" value="1"/>
</dbReference>
<dbReference type="InterPro" id="IPR026816">
    <property type="entry name" value="Flavodoxin_dom"/>
</dbReference>
<dbReference type="OrthoDB" id="9795729at2"/>
<sequence length="177" mass="20091">MKILIIYGTVEGQTRKIARFMENVLQENGHQVVIANAVEDPPAPNDFDTILVGSSIHIHKYNTLIKDYVLENIDTLNGKPSAFFSVSMAVASDIKEEHEEAAQIAEDFLKETAWNTKTIWHIAGALKYTEYNYFKKLIMRSIAKKEGGSVDTSQDHEYTDWPKVKEQVLQFINSLKA</sequence>
<dbReference type="GO" id="GO:0010181">
    <property type="term" value="F:FMN binding"/>
    <property type="evidence" value="ECO:0007669"/>
    <property type="project" value="TreeGrafter"/>
</dbReference>
<comment type="caution">
    <text evidence="2">The sequence shown here is derived from an EMBL/GenBank/DDBJ whole genome shotgun (WGS) entry which is preliminary data.</text>
</comment>
<organism evidence="2 3">
    <name type="scientific">Flagellimonas lutimaris</name>
    <dbReference type="NCBI Taxonomy" id="475082"/>
    <lineage>
        <taxon>Bacteria</taxon>
        <taxon>Pseudomonadati</taxon>
        <taxon>Bacteroidota</taxon>
        <taxon>Flavobacteriia</taxon>
        <taxon>Flavobacteriales</taxon>
        <taxon>Flavobacteriaceae</taxon>
        <taxon>Flagellimonas</taxon>
    </lineage>
</organism>
<name>A0A3A1NE61_9FLAO</name>
<evidence type="ECO:0000313" key="3">
    <source>
        <dbReference type="Proteomes" id="UP000266067"/>
    </source>
</evidence>
<dbReference type="GO" id="GO:0070819">
    <property type="term" value="F:menaquinone-dependent protoporphyrinogen oxidase activity"/>
    <property type="evidence" value="ECO:0007669"/>
    <property type="project" value="TreeGrafter"/>
</dbReference>
<evidence type="ECO:0000259" key="1">
    <source>
        <dbReference type="Pfam" id="PF12724"/>
    </source>
</evidence>
<dbReference type="Gene3D" id="3.40.50.360">
    <property type="match status" value="1"/>
</dbReference>
<dbReference type="InterPro" id="IPR052200">
    <property type="entry name" value="Protoporphyrinogen_IX_DH"/>
</dbReference>
<dbReference type="RefSeq" id="WP_119606215.1">
    <property type="nucleotide sequence ID" value="NZ_QXFH01000004.1"/>
</dbReference>
<gene>
    <name evidence="2" type="ORF">D2V08_00610</name>
</gene>
<dbReference type="InterPro" id="IPR029039">
    <property type="entry name" value="Flavoprotein-like_sf"/>
</dbReference>
<accession>A0A3A1NE61</accession>
<dbReference type="GO" id="GO:0006783">
    <property type="term" value="P:heme biosynthetic process"/>
    <property type="evidence" value="ECO:0007669"/>
    <property type="project" value="TreeGrafter"/>
</dbReference>
<keyword evidence="3" id="KW-1185">Reference proteome</keyword>
<dbReference type="EMBL" id="QXFH01000004">
    <property type="protein sequence ID" value="RIV38242.1"/>
    <property type="molecule type" value="Genomic_DNA"/>
</dbReference>
<dbReference type="SUPFAM" id="SSF52218">
    <property type="entry name" value="Flavoproteins"/>
    <property type="match status" value="1"/>
</dbReference>
<dbReference type="Proteomes" id="UP000266067">
    <property type="component" value="Unassembled WGS sequence"/>
</dbReference>
<proteinExistence type="predicted"/>